<comment type="caution">
    <text evidence="2">The sequence shown here is derived from an EMBL/GenBank/DDBJ whole genome shotgun (WGS) entry which is preliminary data.</text>
</comment>
<organism evidence="2 3">
    <name type="scientific">Methyloligella solikamskensis</name>
    <dbReference type="NCBI Taxonomy" id="1177756"/>
    <lineage>
        <taxon>Bacteria</taxon>
        <taxon>Pseudomonadati</taxon>
        <taxon>Pseudomonadota</taxon>
        <taxon>Alphaproteobacteria</taxon>
        <taxon>Hyphomicrobiales</taxon>
        <taxon>Hyphomicrobiaceae</taxon>
        <taxon>Methyloligella</taxon>
    </lineage>
</organism>
<dbReference type="Gene3D" id="3.30.420.180">
    <property type="entry name" value="CobE/GbiG C-terminal domain"/>
    <property type="match status" value="1"/>
</dbReference>
<evidence type="ECO:0000313" key="2">
    <source>
        <dbReference type="EMBL" id="MFD0986306.1"/>
    </source>
</evidence>
<dbReference type="InterPro" id="IPR002750">
    <property type="entry name" value="CobE/GbiG_C"/>
</dbReference>
<dbReference type="PANTHER" id="PTHR37477">
    <property type="entry name" value="COBALT-PRECORRIN-5A HYDROLASE"/>
    <property type="match status" value="1"/>
</dbReference>
<dbReference type="RefSeq" id="WP_379086184.1">
    <property type="nucleotide sequence ID" value="NZ_JBHTJO010000001.1"/>
</dbReference>
<dbReference type="Proteomes" id="UP001597102">
    <property type="component" value="Unassembled WGS sequence"/>
</dbReference>
<protein>
    <submittedName>
        <fullName evidence="2">Cobalamin biosynthesis protein</fullName>
    </submittedName>
</protein>
<accession>A0ABW3J891</accession>
<dbReference type="InterPro" id="IPR052553">
    <property type="entry name" value="CbiG_hydrolase"/>
</dbReference>
<evidence type="ECO:0000313" key="3">
    <source>
        <dbReference type="Proteomes" id="UP001597102"/>
    </source>
</evidence>
<dbReference type="SUPFAM" id="SSF159664">
    <property type="entry name" value="CobE/GbiG C-terminal domain-like"/>
    <property type="match status" value="1"/>
</dbReference>
<gene>
    <name evidence="2" type="ORF">ACFQ2F_04270</name>
</gene>
<dbReference type="PANTHER" id="PTHR37477:SF1">
    <property type="entry name" value="COBALT-PRECORRIN-5A HYDROLASE"/>
    <property type="match status" value="1"/>
</dbReference>
<dbReference type="EMBL" id="JBHTJO010000001">
    <property type="protein sequence ID" value="MFD0986306.1"/>
    <property type="molecule type" value="Genomic_DNA"/>
</dbReference>
<evidence type="ECO:0000259" key="1">
    <source>
        <dbReference type="Pfam" id="PF01890"/>
    </source>
</evidence>
<feature type="domain" description="CobE/GbiG C-terminal" evidence="1">
    <location>
        <begin position="3"/>
        <end position="122"/>
    </location>
</feature>
<reference evidence="3" key="1">
    <citation type="journal article" date="2019" name="Int. J. Syst. Evol. Microbiol.">
        <title>The Global Catalogue of Microorganisms (GCM) 10K type strain sequencing project: providing services to taxonomists for standard genome sequencing and annotation.</title>
        <authorList>
            <consortium name="The Broad Institute Genomics Platform"/>
            <consortium name="The Broad Institute Genome Sequencing Center for Infectious Disease"/>
            <person name="Wu L."/>
            <person name="Ma J."/>
        </authorList>
    </citation>
    <scope>NUCLEOTIDE SEQUENCE [LARGE SCALE GENOMIC DNA]</scope>
    <source>
        <strain evidence="3">CCUG 61697</strain>
    </source>
</reference>
<dbReference type="Pfam" id="PF01890">
    <property type="entry name" value="CbiG_C"/>
    <property type="match status" value="1"/>
</dbReference>
<sequence length="127" mass="12755">MMVAGFGCRKGASLDDLTEAFLLAVAHCGVDRAEIEALATPAEKQGEPALKALAAELLLPLIPVEADILPEASARTLSHSDRVVALKGVPSVAETAALAAAGPNSRLLAPKVSSRSATCAIAIGGAS</sequence>
<proteinExistence type="predicted"/>
<name>A0ABW3J891_9HYPH</name>
<dbReference type="InterPro" id="IPR036518">
    <property type="entry name" value="CobE/GbiG_C_sf"/>
</dbReference>
<keyword evidence="3" id="KW-1185">Reference proteome</keyword>